<dbReference type="PANTHER" id="PTHR33844:SF1">
    <property type="entry name" value="SULFOTRANSFERASE DOMAIN-CONTAINING PROTEIN"/>
    <property type="match status" value="1"/>
</dbReference>
<keyword evidence="2" id="KW-1133">Transmembrane helix</keyword>
<evidence type="ECO:0000313" key="3">
    <source>
        <dbReference type="EMBL" id="KAK2162083.1"/>
    </source>
</evidence>
<comment type="caution">
    <text evidence="3">The sequence shown here is derived from an EMBL/GenBank/DDBJ whole genome shotgun (WGS) entry which is preliminary data.</text>
</comment>
<keyword evidence="2" id="KW-0812">Transmembrane</keyword>
<reference evidence="3" key="1">
    <citation type="journal article" date="2023" name="Mol. Biol. Evol.">
        <title>Third-Generation Sequencing Reveals the Adaptive Role of the Epigenome in Three Deep-Sea Polychaetes.</title>
        <authorList>
            <person name="Perez M."/>
            <person name="Aroh O."/>
            <person name="Sun Y."/>
            <person name="Lan Y."/>
            <person name="Juniper S.K."/>
            <person name="Young C.R."/>
            <person name="Angers B."/>
            <person name="Qian P.Y."/>
        </authorList>
    </citation>
    <scope>NUCLEOTIDE SEQUENCE</scope>
    <source>
        <strain evidence="3">P08H-3</strain>
    </source>
</reference>
<dbReference type="EMBL" id="JAODUP010000104">
    <property type="protein sequence ID" value="KAK2162083.1"/>
    <property type="molecule type" value="Genomic_DNA"/>
</dbReference>
<dbReference type="AlphaFoldDB" id="A0AAD9NB39"/>
<dbReference type="SUPFAM" id="SSF52540">
    <property type="entry name" value="P-loop containing nucleoside triphosphate hydrolases"/>
    <property type="match status" value="1"/>
</dbReference>
<keyword evidence="2" id="KW-0472">Membrane</keyword>
<organism evidence="3 4">
    <name type="scientific">Paralvinella palmiformis</name>
    <dbReference type="NCBI Taxonomy" id="53620"/>
    <lineage>
        <taxon>Eukaryota</taxon>
        <taxon>Metazoa</taxon>
        <taxon>Spiralia</taxon>
        <taxon>Lophotrochozoa</taxon>
        <taxon>Annelida</taxon>
        <taxon>Polychaeta</taxon>
        <taxon>Sedentaria</taxon>
        <taxon>Canalipalpata</taxon>
        <taxon>Terebellida</taxon>
        <taxon>Terebelliformia</taxon>
        <taxon>Alvinellidae</taxon>
        <taxon>Paralvinella</taxon>
    </lineage>
</organism>
<keyword evidence="4" id="KW-1185">Reference proteome</keyword>
<evidence type="ECO:0000256" key="2">
    <source>
        <dbReference type="SAM" id="Phobius"/>
    </source>
</evidence>
<dbReference type="InterPro" id="IPR027417">
    <property type="entry name" value="P-loop_NTPase"/>
</dbReference>
<dbReference type="Gene3D" id="3.40.50.300">
    <property type="entry name" value="P-loop containing nucleotide triphosphate hydrolases"/>
    <property type="match status" value="1"/>
</dbReference>
<evidence type="ECO:0000313" key="4">
    <source>
        <dbReference type="Proteomes" id="UP001208570"/>
    </source>
</evidence>
<accession>A0AAD9NB39</accession>
<name>A0AAD9NB39_9ANNE</name>
<proteinExistence type="predicted"/>
<sequence>MELFVYLTLFVKMFSWALFMAFNYFYTVILRGLYWRFTGVHQQLRDCNKPENYTTSAHVKRILFRYPIEVYVRDPESQFLTVHEGFINPERVLQDDCSLFTFTSTEAIFVQVKNKPNDVFLCDFLLLGQHYSADKLITLPINHCNKLAEEMEDEQAKIIFLYNQARCGGSLVTSLFKETGRCLCFNEPPCLVAMCRALEDRVAAYIIKPIAVDTITIEIAHEVFPDAIQFFLYRDPIEVTVSIRRVTQVISQLKLLAYLPNIPNAVATILSLMGMHNIEYRGWTCASHPEFEFGYRGTCFTVYYYLEALKHGINIHGLRYEDLIAQEMRFAKKIFQLCQLPDCFLEKAMQAFKKDSQGNSPISREKLRDAMPNPPKLPSGFLEVARAMSEEFGVPGPDAYLDKTFRLPNSLE</sequence>
<dbReference type="Proteomes" id="UP001208570">
    <property type="component" value="Unassembled WGS sequence"/>
</dbReference>
<evidence type="ECO:0000256" key="1">
    <source>
        <dbReference type="SAM" id="MobiDB-lite"/>
    </source>
</evidence>
<protein>
    <submittedName>
        <fullName evidence="3">Uncharacterized protein</fullName>
    </submittedName>
</protein>
<gene>
    <name evidence="3" type="ORF">LSH36_104g02050</name>
</gene>
<dbReference type="PANTHER" id="PTHR33844">
    <property type="entry name" value="SULFOTRANSFER_1 DOMAIN-CONTAINING PROTEIN"/>
    <property type="match status" value="1"/>
</dbReference>
<feature type="region of interest" description="Disordered" evidence="1">
    <location>
        <begin position="355"/>
        <end position="375"/>
    </location>
</feature>
<feature type="transmembrane region" description="Helical" evidence="2">
    <location>
        <begin position="6"/>
        <end position="26"/>
    </location>
</feature>